<dbReference type="NCBIfam" id="TIGR01849">
    <property type="entry name" value="PHB_depoly_PhaZ"/>
    <property type="match status" value="1"/>
</dbReference>
<dbReference type="InterPro" id="IPR029058">
    <property type="entry name" value="AB_hydrolase_fold"/>
</dbReference>
<reference evidence="2" key="2">
    <citation type="journal article" date="2020" name="Microorganisms">
        <title>Osmotic Adaptation and Compatible Solute Biosynthesis of Phototrophic Bacteria as Revealed from Genome Analyses.</title>
        <authorList>
            <person name="Imhoff J.F."/>
            <person name="Rahn T."/>
            <person name="Kunzel S."/>
            <person name="Keller A."/>
            <person name="Neulinger S.C."/>
        </authorList>
    </citation>
    <scope>NUCLEOTIDE SEQUENCE</scope>
    <source>
        <strain evidence="2">DSM 9154</strain>
    </source>
</reference>
<dbReference type="RefSeq" id="WP_027288506.1">
    <property type="nucleotide sequence ID" value="NZ_NRRE01000006.1"/>
</dbReference>
<dbReference type="PANTHER" id="PTHR36837:SF4">
    <property type="entry name" value="BLR0908 PROTEIN"/>
    <property type="match status" value="1"/>
</dbReference>
<protein>
    <submittedName>
        <fullName evidence="2">Polyhydroxyalkanoate depolymerase</fullName>
    </submittedName>
</protein>
<feature type="domain" description="PHB de-polymerase C-terminal" evidence="1">
    <location>
        <begin position="197"/>
        <end position="397"/>
    </location>
</feature>
<dbReference type="SUPFAM" id="SSF53474">
    <property type="entry name" value="alpha/beta-Hydrolases"/>
    <property type="match status" value="1"/>
</dbReference>
<dbReference type="EMBL" id="NRRE01000006">
    <property type="protein sequence ID" value="MBK1695737.1"/>
    <property type="molecule type" value="Genomic_DNA"/>
</dbReference>
<evidence type="ECO:0000313" key="2">
    <source>
        <dbReference type="EMBL" id="MBK1695737.1"/>
    </source>
</evidence>
<keyword evidence="3" id="KW-1185">Reference proteome</keyword>
<proteinExistence type="predicted"/>
<dbReference type="Proteomes" id="UP000778970">
    <property type="component" value="Unassembled WGS sequence"/>
</dbReference>
<dbReference type="AlphaFoldDB" id="A0A934QEA2"/>
<evidence type="ECO:0000259" key="1">
    <source>
        <dbReference type="Pfam" id="PF06850"/>
    </source>
</evidence>
<sequence length="398" mass="44551">MIYTLHHMRQRMLEPLNLAAETGQMMLQPAANFFAPARFAQASLEMVGRVTRTYAKPDFGLDIEETVVDEKPFCQLLHFANRYGRTDGRKILLVAPLSGHHATLLRDTVDAFIEEDEVLITDWTCASQVPLSQGSFGLDEYTAYLMDFLRQTHELAGEQGFHTVAVCQPTVPLLAAVSLIAQQGLPHQPRSMTLMSGPIDPAAAPTEVTELAGRHSMEWFERNVIHKVPFSHPGAGRGVYPGYLQLAGFMAMNPDRHLEQHANLFYDRLRGDHASAQRLTDFYDEYLSVLDMDSAFYLETIDRVFKRRELACGNMTWHDQPVDPSYVTETATLTVEGGRDDISAPGQTVAALDLLRGLPDSKKAHHLEEGAGHYGSFAGKRFHNSILPRIRSFMDEHA</sequence>
<dbReference type="InterPro" id="IPR009656">
    <property type="entry name" value="PHB_depo_C"/>
</dbReference>
<name>A0A934QEA2_9PROT</name>
<dbReference type="InterPro" id="IPR051321">
    <property type="entry name" value="PHA/PHB_synthase"/>
</dbReference>
<dbReference type="InterPro" id="IPR010915">
    <property type="entry name" value="PHB_depoly_PhaZ"/>
</dbReference>
<dbReference type="Pfam" id="PF06850">
    <property type="entry name" value="PHB_depo_C"/>
    <property type="match status" value="1"/>
</dbReference>
<reference evidence="2" key="1">
    <citation type="submission" date="2017-08" db="EMBL/GenBank/DDBJ databases">
        <authorList>
            <person name="Imhoff J.F."/>
            <person name="Rahn T."/>
            <person name="Kuenzel S."/>
            <person name="Neulinger S.C."/>
        </authorList>
    </citation>
    <scope>NUCLEOTIDE SEQUENCE</scope>
    <source>
        <strain evidence="2">DSM 9154</strain>
    </source>
</reference>
<accession>A0A934QEA2</accession>
<gene>
    <name evidence="2" type="ORF">CKO21_00565</name>
</gene>
<dbReference type="PANTHER" id="PTHR36837">
    <property type="entry name" value="POLY(3-HYDROXYALKANOATE) POLYMERASE SUBUNIT PHAC"/>
    <property type="match status" value="1"/>
</dbReference>
<dbReference type="PIRSF" id="PIRSF020818">
    <property type="entry name" value="PHB_depoly_PhaZ"/>
    <property type="match status" value="1"/>
</dbReference>
<comment type="caution">
    <text evidence="2">The sequence shown here is derived from an EMBL/GenBank/DDBJ whole genome shotgun (WGS) entry which is preliminary data.</text>
</comment>
<organism evidence="2 3">
    <name type="scientific">Rhodovibrio salinarum</name>
    <dbReference type="NCBI Taxonomy" id="1087"/>
    <lineage>
        <taxon>Bacteria</taxon>
        <taxon>Pseudomonadati</taxon>
        <taxon>Pseudomonadota</taxon>
        <taxon>Alphaproteobacteria</taxon>
        <taxon>Rhodospirillales</taxon>
        <taxon>Rhodovibrionaceae</taxon>
        <taxon>Rhodovibrio</taxon>
    </lineage>
</organism>
<evidence type="ECO:0000313" key="3">
    <source>
        <dbReference type="Proteomes" id="UP000778970"/>
    </source>
</evidence>